<dbReference type="Proteomes" id="UP000605253">
    <property type="component" value="Unassembled WGS sequence"/>
</dbReference>
<evidence type="ECO:0000259" key="1">
    <source>
        <dbReference type="Pfam" id="PF12697"/>
    </source>
</evidence>
<dbReference type="Pfam" id="PF12697">
    <property type="entry name" value="Abhydrolase_6"/>
    <property type="match status" value="1"/>
</dbReference>
<feature type="domain" description="AB hydrolase-1" evidence="1">
    <location>
        <begin position="9"/>
        <end position="171"/>
    </location>
</feature>
<dbReference type="Gene3D" id="3.40.50.1820">
    <property type="entry name" value="alpha/beta hydrolase"/>
    <property type="match status" value="1"/>
</dbReference>
<keyword evidence="3" id="KW-1185">Reference proteome</keyword>
<dbReference type="PANTHER" id="PTHR37946">
    <property type="entry name" value="SLL1969 PROTEIN"/>
    <property type="match status" value="1"/>
</dbReference>
<reference evidence="2" key="2">
    <citation type="submission" date="2020-09" db="EMBL/GenBank/DDBJ databases">
        <authorList>
            <person name="Sun Q."/>
            <person name="Zhou Y."/>
        </authorList>
    </citation>
    <scope>NUCLEOTIDE SEQUENCE</scope>
    <source>
        <strain evidence="2">CGMCC 1.12181</strain>
    </source>
</reference>
<reference evidence="2" key="1">
    <citation type="journal article" date="2014" name="Int. J. Syst. Evol. Microbiol.">
        <title>Complete genome sequence of Corynebacterium casei LMG S-19264T (=DSM 44701T), isolated from a smear-ripened cheese.</title>
        <authorList>
            <consortium name="US DOE Joint Genome Institute (JGI-PGF)"/>
            <person name="Walter F."/>
            <person name="Albersmeier A."/>
            <person name="Kalinowski J."/>
            <person name="Ruckert C."/>
        </authorList>
    </citation>
    <scope>NUCLEOTIDE SEQUENCE</scope>
    <source>
        <strain evidence="2">CGMCC 1.12181</strain>
    </source>
</reference>
<evidence type="ECO:0000313" key="2">
    <source>
        <dbReference type="EMBL" id="GGG00984.1"/>
    </source>
</evidence>
<dbReference type="EMBL" id="BMEO01000013">
    <property type="protein sequence ID" value="GGG00984.1"/>
    <property type="molecule type" value="Genomic_DNA"/>
</dbReference>
<dbReference type="RefSeq" id="WP_188365885.1">
    <property type="nucleotide sequence ID" value="NZ_BAABJF010000031.1"/>
</dbReference>
<dbReference type="InterPro" id="IPR029058">
    <property type="entry name" value="AB_hydrolase_fold"/>
</dbReference>
<sequence length="203" mass="22871">MNKSASQAVVLVHGLWMKPWTWIGYRHFLEDQGYKVYLFGYKTTLRSFDFNINRLAAFINSRPEDVIHLVVHSMGGILAIEALPKLTKPGKLLLIGSPINGSKVAQKLHQLGWDKALLKHAAQPLSTGIKIPLKKRETMMIAGDSPYGLGRFIAHWNSRHDGTVALSETRADWLDAHKVVHTSHMGLLNNREAKELTLDFLQE</sequence>
<dbReference type="SUPFAM" id="SSF53474">
    <property type="entry name" value="alpha/beta-Hydrolases"/>
    <property type="match status" value="1"/>
</dbReference>
<proteinExistence type="predicted"/>
<gene>
    <name evidence="2" type="ORF">GCM10011365_22830</name>
</gene>
<accession>A0A917CW10</accession>
<dbReference type="InterPro" id="IPR000073">
    <property type="entry name" value="AB_hydrolase_1"/>
</dbReference>
<dbReference type="AlphaFoldDB" id="A0A917CW10"/>
<evidence type="ECO:0000313" key="3">
    <source>
        <dbReference type="Proteomes" id="UP000605253"/>
    </source>
</evidence>
<protein>
    <submittedName>
        <fullName evidence="2">Acetyltransferase</fullName>
    </submittedName>
</protein>
<dbReference type="PANTHER" id="PTHR37946:SF1">
    <property type="entry name" value="SLL1969 PROTEIN"/>
    <property type="match status" value="1"/>
</dbReference>
<name>A0A917CW10_9GAMM</name>
<organism evidence="2 3">
    <name type="scientific">Marinicella pacifica</name>
    <dbReference type="NCBI Taxonomy" id="1171543"/>
    <lineage>
        <taxon>Bacteria</taxon>
        <taxon>Pseudomonadati</taxon>
        <taxon>Pseudomonadota</taxon>
        <taxon>Gammaproteobacteria</taxon>
        <taxon>Lysobacterales</taxon>
        <taxon>Marinicellaceae</taxon>
        <taxon>Marinicella</taxon>
    </lineage>
</organism>
<comment type="caution">
    <text evidence="2">The sequence shown here is derived from an EMBL/GenBank/DDBJ whole genome shotgun (WGS) entry which is preliminary data.</text>
</comment>